<evidence type="ECO:0000256" key="2">
    <source>
        <dbReference type="SAM" id="MobiDB-lite"/>
    </source>
</evidence>
<evidence type="ECO:0000259" key="3">
    <source>
        <dbReference type="PROSITE" id="PS50097"/>
    </source>
</evidence>
<dbReference type="InterPro" id="IPR051095">
    <property type="entry name" value="Dros_DevTransReg"/>
</dbReference>
<dbReference type="PROSITE" id="PS50097">
    <property type="entry name" value="BTB"/>
    <property type="match status" value="1"/>
</dbReference>
<evidence type="ECO:0000256" key="1">
    <source>
        <dbReference type="ARBA" id="ARBA00023242"/>
    </source>
</evidence>
<dbReference type="GO" id="GO:0006357">
    <property type="term" value="P:regulation of transcription by RNA polymerase II"/>
    <property type="evidence" value="ECO:0007669"/>
    <property type="project" value="TreeGrafter"/>
</dbReference>
<dbReference type="PANTHER" id="PTHR23110:SF109">
    <property type="entry name" value="FI07618P-RELATED"/>
    <property type="match status" value="1"/>
</dbReference>
<keyword evidence="1" id="KW-0539">Nucleus</keyword>
<protein>
    <recommendedName>
        <fullName evidence="3">BTB domain-containing protein</fullName>
    </recommendedName>
</protein>
<dbReference type="Pfam" id="PF00651">
    <property type="entry name" value="BTB"/>
    <property type="match status" value="1"/>
</dbReference>
<dbReference type="InterPro" id="IPR000210">
    <property type="entry name" value="BTB/POZ_dom"/>
</dbReference>
<organism evidence="4 5">
    <name type="scientific">Cherax quadricarinatus</name>
    <name type="common">Australian red claw crayfish</name>
    <dbReference type="NCBI Taxonomy" id="27406"/>
    <lineage>
        <taxon>Eukaryota</taxon>
        <taxon>Metazoa</taxon>
        <taxon>Ecdysozoa</taxon>
        <taxon>Arthropoda</taxon>
        <taxon>Crustacea</taxon>
        <taxon>Multicrustacea</taxon>
        <taxon>Malacostraca</taxon>
        <taxon>Eumalacostraca</taxon>
        <taxon>Eucarida</taxon>
        <taxon>Decapoda</taxon>
        <taxon>Pleocyemata</taxon>
        <taxon>Astacidea</taxon>
        <taxon>Parastacoidea</taxon>
        <taxon>Parastacidae</taxon>
        <taxon>Cherax</taxon>
    </lineage>
</organism>
<dbReference type="EMBL" id="JARKIK010000023">
    <property type="protein sequence ID" value="KAK8743878.1"/>
    <property type="molecule type" value="Genomic_DNA"/>
</dbReference>
<dbReference type="GO" id="GO:0005634">
    <property type="term" value="C:nucleus"/>
    <property type="evidence" value="ECO:0007669"/>
    <property type="project" value="TreeGrafter"/>
</dbReference>
<feature type="region of interest" description="Disordered" evidence="2">
    <location>
        <begin position="143"/>
        <end position="167"/>
    </location>
</feature>
<dbReference type="AlphaFoldDB" id="A0AAW0XH60"/>
<name>A0AAW0XH60_CHEQU</name>
<dbReference type="SMART" id="SM00225">
    <property type="entry name" value="BTB"/>
    <property type="match status" value="1"/>
</dbReference>
<sequence>RILKYMKMSDGMVSLSWDNHTATFFHFLSTLRKKERYADVTVACDGKFYKVHKLVLSASSEYFEKMFENTPCKHPVIVLKDIQTDELEALLSYMYEGSVSVAKEGLTRLIKAADMLSIKGLPAPDEASVSEIYIKRAAQSQSALDSQSSPHLKRKHEESNTSLQGIETSTALPTFPVVSPLLSDCESQQSTLKTHTDSQWMNLVSSERKEQTVAHPSDVYTTNTHKEQTVAHSVGDFTVITHKKEMLSHPVGDYRAIIHKKQTLSSPLGNHTTITKEKQTLAYPLEDRRADHTAINFSLTPPKDEVTVDEIEVKEEIVDYVDNSKSDNVNSTMDYGSIRSTDAPSNRMLSKKLEPEITSSQDKTQPLPGAVVMALMGHSGMQGEITLQHSGVEACRPISEVQTIPTEQLHTFVLPLNTAEQSTTVSRYLLPNLSEWPSNSNISLLNINEVVKPSNTARKPPAVKRRLLPKLSESPTFEPASSQEVSNDSSTCDRLSKTSLLCKKKKHGLMMESKIIRSYNRRVTEPLTCRKCGKARTSLLHTQYSGYWFCAEKETISLEEWRLETKEKIKKRKLQILK</sequence>
<dbReference type="Gene3D" id="3.30.710.10">
    <property type="entry name" value="Potassium Channel Kv1.1, Chain A"/>
    <property type="match status" value="1"/>
</dbReference>
<feature type="domain" description="BTB" evidence="3">
    <location>
        <begin position="38"/>
        <end position="103"/>
    </location>
</feature>
<dbReference type="PANTHER" id="PTHR23110">
    <property type="entry name" value="BTB DOMAIN TRANSCRIPTION FACTOR"/>
    <property type="match status" value="1"/>
</dbReference>
<keyword evidence="5" id="KW-1185">Reference proteome</keyword>
<comment type="caution">
    <text evidence="4">The sequence shown here is derived from an EMBL/GenBank/DDBJ whole genome shotgun (WGS) entry which is preliminary data.</text>
</comment>
<feature type="non-terminal residue" evidence="4">
    <location>
        <position position="1"/>
    </location>
</feature>
<dbReference type="SUPFAM" id="SSF54695">
    <property type="entry name" value="POZ domain"/>
    <property type="match status" value="1"/>
</dbReference>
<feature type="region of interest" description="Disordered" evidence="2">
    <location>
        <begin position="455"/>
        <end position="491"/>
    </location>
</feature>
<proteinExistence type="predicted"/>
<feature type="compositionally biased region" description="Polar residues" evidence="2">
    <location>
        <begin position="473"/>
        <end position="491"/>
    </location>
</feature>
<dbReference type="Proteomes" id="UP001445076">
    <property type="component" value="Unassembled WGS sequence"/>
</dbReference>
<dbReference type="InterPro" id="IPR011333">
    <property type="entry name" value="SKP1/BTB/POZ_sf"/>
</dbReference>
<reference evidence="4 5" key="1">
    <citation type="journal article" date="2024" name="BMC Genomics">
        <title>Genome assembly of redclaw crayfish (Cherax quadricarinatus) provides insights into its immune adaptation and hypoxia tolerance.</title>
        <authorList>
            <person name="Liu Z."/>
            <person name="Zheng J."/>
            <person name="Li H."/>
            <person name="Fang K."/>
            <person name="Wang S."/>
            <person name="He J."/>
            <person name="Zhou D."/>
            <person name="Weng S."/>
            <person name="Chi M."/>
            <person name="Gu Z."/>
            <person name="He J."/>
            <person name="Li F."/>
            <person name="Wang M."/>
        </authorList>
    </citation>
    <scope>NUCLEOTIDE SEQUENCE [LARGE SCALE GENOMIC DNA]</scope>
    <source>
        <strain evidence="4">ZL_2023a</strain>
    </source>
</reference>
<evidence type="ECO:0000313" key="5">
    <source>
        <dbReference type="Proteomes" id="UP001445076"/>
    </source>
</evidence>
<dbReference type="CDD" id="cd18315">
    <property type="entry name" value="BTB_POZ_BAB-like"/>
    <property type="match status" value="1"/>
</dbReference>
<gene>
    <name evidence="4" type="ORF">OTU49_000888</name>
</gene>
<evidence type="ECO:0000313" key="4">
    <source>
        <dbReference type="EMBL" id="KAK8743878.1"/>
    </source>
</evidence>
<accession>A0AAW0XH60</accession>